<dbReference type="InterPro" id="IPR037923">
    <property type="entry name" value="HTH-like"/>
</dbReference>
<sequence>MAVFPQYQDAKTDDRFRLGQQKGSLPFYVSYNKPGAHYPMHYHDFAELSLVTEGSGTESINGLVHNLRPGTMSLLLPHHIHELRSDPACPVKLYSCMFDITILSGNPYESYLSRWLHKVGSELPSFHHFEGETLDAIALLIGQIVREYEDARVGRDAVLRGKLVEAVTLLLRAVLEGQPVEDVRQSDPGIRAWSIMRYIHLHYNEPISLNTVSSHFNLHASYVSRTFKEHTGKTVGDYMHELRIARAATLLTASGMSITDICMEVGYDSYRTFARVFRQHRGMSPSDYRLSRDKPVISS</sequence>
<evidence type="ECO:0000259" key="4">
    <source>
        <dbReference type="PROSITE" id="PS01124"/>
    </source>
</evidence>
<keyword evidence="2" id="KW-0238">DNA-binding</keyword>
<dbReference type="InterPro" id="IPR018060">
    <property type="entry name" value="HTH_AraC"/>
</dbReference>
<dbReference type="PANTHER" id="PTHR43280">
    <property type="entry name" value="ARAC-FAMILY TRANSCRIPTIONAL REGULATOR"/>
    <property type="match status" value="1"/>
</dbReference>
<proteinExistence type="predicted"/>
<dbReference type="InterPro" id="IPR014710">
    <property type="entry name" value="RmlC-like_jellyroll"/>
</dbReference>
<dbReference type="Pfam" id="PF02311">
    <property type="entry name" value="AraC_binding"/>
    <property type="match status" value="1"/>
</dbReference>
<dbReference type="Gene3D" id="2.60.120.10">
    <property type="entry name" value="Jelly Rolls"/>
    <property type="match status" value="1"/>
</dbReference>
<accession>A0ABV5VR81</accession>
<dbReference type="Pfam" id="PF12833">
    <property type="entry name" value="HTH_18"/>
    <property type="match status" value="1"/>
</dbReference>
<dbReference type="PANTHER" id="PTHR43280:SF34">
    <property type="entry name" value="ARAC-FAMILY TRANSCRIPTIONAL REGULATOR"/>
    <property type="match status" value="1"/>
</dbReference>
<dbReference type="PROSITE" id="PS01124">
    <property type="entry name" value="HTH_ARAC_FAMILY_2"/>
    <property type="match status" value="1"/>
</dbReference>
<keyword evidence="1" id="KW-0805">Transcription regulation</keyword>
<dbReference type="InterPro" id="IPR018062">
    <property type="entry name" value="HTH_AraC-typ_CS"/>
</dbReference>
<evidence type="ECO:0000313" key="6">
    <source>
        <dbReference type="Proteomes" id="UP001589619"/>
    </source>
</evidence>
<comment type="caution">
    <text evidence="5">The sequence shown here is derived from an EMBL/GenBank/DDBJ whole genome shotgun (WGS) entry which is preliminary data.</text>
</comment>
<feature type="domain" description="HTH araC/xylS-type" evidence="4">
    <location>
        <begin position="193"/>
        <end position="291"/>
    </location>
</feature>
<dbReference type="RefSeq" id="WP_344904900.1">
    <property type="nucleotide sequence ID" value="NZ_BAAAYO010000002.1"/>
</dbReference>
<reference evidence="5 6" key="1">
    <citation type="submission" date="2024-09" db="EMBL/GenBank/DDBJ databases">
        <authorList>
            <person name="Sun Q."/>
            <person name="Mori K."/>
        </authorList>
    </citation>
    <scope>NUCLEOTIDE SEQUENCE [LARGE SCALE GENOMIC DNA]</scope>
    <source>
        <strain evidence="5 6">JCM 12520</strain>
    </source>
</reference>
<gene>
    <name evidence="5" type="ORF">ACFFNY_04070</name>
</gene>
<dbReference type="PROSITE" id="PS00041">
    <property type="entry name" value="HTH_ARAC_FAMILY_1"/>
    <property type="match status" value="1"/>
</dbReference>
<dbReference type="InterPro" id="IPR020449">
    <property type="entry name" value="Tscrpt_reg_AraC-type_HTH"/>
</dbReference>
<dbReference type="InterPro" id="IPR003313">
    <property type="entry name" value="AraC-bd"/>
</dbReference>
<protein>
    <submittedName>
        <fullName evidence="5">AraC family transcriptional regulator</fullName>
    </submittedName>
</protein>
<evidence type="ECO:0000256" key="2">
    <source>
        <dbReference type="ARBA" id="ARBA00023125"/>
    </source>
</evidence>
<keyword evidence="6" id="KW-1185">Reference proteome</keyword>
<keyword evidence="3" id="KW-0804">Transcription</keyword>
<dbReference type="Gene3D" id="1.10.10.60">
    <property type="entry name" value="Homeodomain-like"/>
    <property type="match status" value="2"/>
</dbReference>
<dbReference type="SUPFAM" id="SSF46689">
    <property type="entry name" value="Homeodomain-like"/>
    <property type="match status" value="2"/>
</dbReference>
<organism evidence="5 6">
    <name type="scientific">Paenibacillus hodogayensis</name>
    <dbReference type="NCBI Taxonomy" id="279208"/>
    <lineage>
        <taxon>Bacteria</taxon>
        <taxon>Bacillati</taxon>
        <taxon>Bacillota</taxon>
        <taxon>Bacilli</taxon>
        <taxon>Bacillales</taxon>
        <taxon>Paenibacillaceae</taxon>
        <taxon>Paenibacillus</taxon>
    </lineage>
</organism>
<dbReference type="SMART" id="SM00342">
    <property type="entry name" value="HTH_ARAC"/>
    <property type="match status" value="1"/>
</dbReference>
<dbReference type="EMBL" id="JBHMAG010000004">
    <property type="protein sequence ID" value="MFB9750742.1"/>
    <property type="molecule type" value="Genomic_DNA"/>
</dbReference>
<name>A0ABV5VR81_9BACL</name>
<evidence type="ECO:0000313" key="5">
    <source>
        <dbReference type="EMBL" id="MFB9750742.1"/>
    </source>
</evidence>
<dbReference type="SUPFAM" id="SSF51215">
    <property type="entry name" value="Regulatory protein AraC"/>
    <property type="match status" value="1"/>
</dbReference>
<dbReference type="PRINTS" id="PR00032">
    <property type="entry name" value="HTHARAC"/>
</dbReference>
<dbReference type="Proteomes" id="UP001589619">
    <property type="component" value="Unassembled WGS sequence"/>
</dbReference>
<evidence type="ECO:0000256" key="1">
    <source>
        <dbReference type="ARBA" id="ARBA00023015"/>
    </source>
</evidence>
<dbReference type="InterPro" id="IPR009057">
    <property type="entry name" value="Homeodomain-like_sf"/>
</dbReference>
<evidence type="ECO:0000256" key="3">
    <source>
        <dbReference type="ARBA" id="ARBA00023163"/>
    </source>
</evidence>